<feature type="transmembrane region" description="Helical" evidence="9">
    <location>
        <begin position="280"/>
        <end position="296"/>
    </location>
</feature>
<keyword evidence="3" id="KW-0597">Phosphoprotein</keyword>
<comment type="catalytic activity">
    <reaction evidence="1">
        <text>ATP + protein L-histidine = ADP + protein N-phospho-L-histidine.</text>
        <dbReference type="EC" id="2.7.13.3"/>
    </reaction>
</comment>
<proteinExistence type="predicted"/>
<dbReference type="PANTHER" id="PTHR43065">
    <property type="entry name" value="SENSOR HISTIDINE KINASE"/>
    <property type="match status" value="1"/>
</dbReference>
<dbReference type="SMART" id="SM00387">
    <property type="entry name" value="HATPase_c"/>
    <property type="match status" value="1"/>
</dbReference>
<feature type="transmembrane region" description="Helical" evidence="9">
    <location>
        <begin position="240"/>
        <end position="260"/>
    </location>
</feature>
<keyword evidence="8" id="KW-0902">Two-component regulatory system</keyword>
<dbReference type="PROSITE" id="PS50109">
    <property type="entry name" value="HIS_KIN"/>
    <property type="match status" value="1"/>
</dbReference>
<dbReference type="PROSITE" id="PS51257">
    <property type="entry name" value="PROKAR_LIPOPROTEIN"/>
    <property type="match status" value="1"/>
</dbReference>
<dbReference type="InterPro" id="IPR003594">
    <property type="entry name" value="HATPase_dom"/>
</dbReference>
<dbReference type="Pfam" id="PF00512">
    <property type="entry name" value="HisKA"/>
    <property type="match status" value="1"/>
</dbReference>
<evidence type="ECO:0000256" key="7">
    <source>
        <dbReference type="ARBA" id="ARBA00022840"/>
    </source>
</evidence>
<dbReference type="CDD" id="cd00082">
    <property type="entry name" value="HisKA"/>
    <property type="match status" value="1"/>
</dbReference>
<feature type="transmembrane region" description="Helical" evidence="9">
    <location>
        <begin position="338"/>
        <end position="360"/>
    </location>
</feature>
<evidence type="ECO:0000313" key="12">
    <source>
        <dbReference type="EMBL" id="MBB3152380.1"/>
    </source>
</evidence>
<evidence type="ECO:0000256" key="5">
    <source>
        <dbReference type="ARBA" id="ARBA00022741"/>
    </source>
</evidence>
<dbReference type="EC" id="2.7.13.3" evidence="2"/>
<keyword evidence="9" id="KW-1133">Transmembrane helix</keyword>
<evidence type="ECO:0000256" key="9">
    <source>
        <dbReference type="SAM" id="Phobius"/>
    </source>
</evidence>
<gene>
    <name evidence="12" type="ORF">FHS16_002430</name>
</gene>
<organism evidence="12 13">
    <name type="scientific">Paenibacillus endophyticus</name>
    <dbReference type="NCBI Taxonomy" id="1294268"/>
    <lineage>
        <taxon>Bacteria</taxon>
        <taxon>Bacillati</taxon>
        <taxon>Bacillota</taxon>
        <taxon>Bacilli</taxon>
        <taxon>Bacillales</taxon>
        <taxon>Paenibacillaceae</taxon>
        <taxon>Paenibacillus</taxon>
    </lineage>
</organism>
<feature type="transmembrane region" description="Helical" evidence="9">
    <location>
        <begin position="181"/>
        <end position="202"/>
    </location>
</feature>
<dbReference type="Gene3D" id="3.30.565.10">
    <property type="entry name" value="Histidine kinase-like ATPase, C-terminal domain"/>
    <property type="match status" value="1"/>
</dbReference>
<evidence type="ECO:0000256" key="10">
    <source>
        <dbReference type="SAM" id="SignalP"/>
    </source>
</evidence>
<dbReference type="Pfam" id="PF02518">
    <property type="entry name" value="HATPase_c"/>
    <property type="match status" value="1"/>
</dbReference>
<dbReference type="EMBL" id="JACHXW010000006">
    <property type="protein sequence ID" value="MBB3152380.1"/>
    <property type="molecule type" value="Genomic_DNA"/>
</dbReference>
<evidence type="ECO:0000256" key="3">
    <source>
        <dbReference type="ARBA" id="ARBA00022553"/>
    </source>
</evidence>
<evidence type="ECO:0000259" key="11">
    <source>
        <dbReference type="PROSITE" id="PS50109"/>
    </source>
</evidence>
<dbReference type="GO" id="GO:0000155">
    <property type="term" value="F:phosphorelay sensor kinase activity"/>
    <property type="evidence" value="ECO:0007669"/>
    <property type="project" value="InterPro"/>
</dbReference>
<keyword evidence="13" id="KW-1185">Reference proteome</keyword>
<keyword evidence="4" id="KW-0808">Transferase</keyword>
<evidence type="ECO:0000256" key="6">
    <source>
        <dbReference type="ARBA" id="ARBA00022777"/>
    </source>
</evidence>
<dbReference type="InterPro" id="IPR003661">
    <property type="entry name" value="HisK_dim/P_dom"/>
</dbReference>
<keyword evidence="6 12" id="KW-0418">Kinase</keyword>
<sequence>MKGFKKLCFITILLAVIFACIPASLLYASDHPSIEITNWEIMWEDSASASALDTITAKQERQWVSYSYGDELPEKPTDVNSVWLRFQLPSFNLDRPALLINELISKDVQIYINEKLVYGNFRDYPYNKNEVLLPLNDNEANSHVYILLNTERDWVGLKGKLILGEYKLLEKEYLKRDFLDVILGAALIFISIGMFVSVVFLNKTFQRGWQSLSAVILSIGVMILTYSSVLQSMYPEYGKLSYHLFDIASNLLMPSIYFFFEKIFGKGPIGLVSKFRKIQVILALLSIMMLLGSSSSEVVEKLYYIVGIFYFGVSIILGNILLVTCLVMYCIKGNKEAVILAFGFGVFALIGAGEVTWYFVKDMGYDMFLWKWGSLSFITSLVVILVRRMLLNYEQVINYSQQVEVFNNELQRSEKMDIISQLAASVAHEVRNPLQVTRGFLQLLGEKSAFEKDKAFMGLAIEELDRASDIITDFLTFAKPQMEQVVLLNIEEELRQIEVILAPLATMQGGTLYTDISTDLFVNGNSSKFKQALINIIKNSIEALNQNGEIVIRASKDTETNKVKIHIIDNGEGMSETDLKRLGEPYYSNKSKGTGLGLMVTFRIIEIMEGKLEFYSKKGSGTEAVIYLPVANK</sequence>
<feature type="transmembrane region" description="Helical" evidence="9">
    <location>
        <begin position="302"/>
        <end position="331"/>
    </location>
</feature>
<feature type="signal peptide" evidence="10">
    <location>
        <begin position="1"/>
        <end position="28"/>
    </location>
</feature>
<keyword evidence="9" id="KW-0472">Membrane</keyword>
<dbReference type="InterPro" id="IPR004358">
    <property type="entry name" value="Sig_transdc_His_kin-like_C"/>
</dbReference>
<dbReference type="InterPro" id="IPR036890">
    <property type="entry name" value="HATPase_C_sf"/>
</dbReference>
<keyword evidence="10" id="KW-0732">Signal</keyword>
<comment type="caution">
    <text evidence="12">The sequence shown here is derived from an EMBL/GenBank/DDBJ whole genome shotgun (WGS) entry which is preliminary data.</text>
</comment>
<protein>
    <recommendedName>
        <fullName evidence="2">histidine kinase</fullName>
        <ecNumber evidence="2">2.7.13.3</ecNumber>
    </recommendedName>
</protein>
<evidence type="ECO:0000256" key="4">
    <source>
        <dbReference type="ARBA" id="ARBA00022679"/>
    </source>
</evidence>
<keyword evidence="5" id="KW-0547">Nucleotide-binding</keyword>
<dbReference type="PANTHER" id="PTHR43065:SF46">
    <property type="entry name" value="C4-DICARBOXYLATE TRANSPORT SENSOR PROTEIN DCTB"/>
    <property type="match status" value="1"/>
</dbReference>
<evidence type="ECO:0000313" key="13">
    <source>
        <dbReference type="Proteomes" id="UP000518605"/>
    </source>
</evidence>
<dbReference type="InterPro" id="IPR036097">
    <property type="entry name" value="HisK_dim/P_sf"/>
</dbReference>
<dbReference type="InterPro" id="IPR005467">
    <property type="entry name" value="His_kinase_dom"/>
</dbReference>
<dbReference type="AlphaFoldDB" id="A0A7W5GA45"/>
<dbReference type="Proteomes" id="UP000518605">
    <property type="component" value="Unassembled WGS sequence"/>
</dbReference>
<dbReference type="GO" id="GO:0005524">
    <property type="term" value="F:ATP binding"/>
    <property type="evidence" value="ECO:0007669"/>
    <property type="project" value="UniProtKB-KW"/>
</dbReference>
<feature type="domain" description="Histidine kinase" evidence="11">
    <location>
        <begin position="425"/>
        <end position="632"/>
    </location>
</feature>
<dbReference type="SUPFAM" id="SSF47384">
    <property type="entry name" value="Homodimeric domain of signal transducing histidine kinase"/>
    <property type="match status" value="1"/>
</dbReference>
<name>A0A7W5GA45_9BACL</name>
<keyword evidence="9" id="KW-0812">Transmembrane</keyword>
<accession>A0A7W5GA45</accession>
<dbReference type="SUPFAM" id="SSF55874">
    <property type="entry name" value="ATPase domain of HSP90 chaperone/DNA topoisomerase II/histidine kinase"/>
    <property type="match status" value="1"/>
</dbReference>
<evidence type="ECO:0000256" key="2">
    <source>
        <dbReference type="ARBA" id="ARBA00012438"/>
    </source>
</evidence>
<reference evidence="12 13" key="1">
    <citation type="submission" date="2020-08" db="EMBL/GenBank/DDBJ databases">
        <title>Genomic Encyclopedia of Type Strains, Phase III (KMG-III): the genomes of soil and plant-associated and newly described type strains.</title>
        <authorList>
            <person name="Whitman W."/>
        </authorList>
    </citation>
    <scope>NUCLEOTIDE SEQUENCE [LARGE SCALE GENOMIC DNA]</scope>
    <source>
        <strain evidence="12 13">CECT 8234</strain>
    </source>
</reference>
<feature type="chain" id="PRO_5030908704" description="histidine kinase" evidence="10">
    <location>
        <begin position="29"/>
        <end position="633"/>
    </location>
</feature>
<dbReference type="PRINTS" id="PR00344">
    <property type="entry name" value="BCTRLSENSOR"/>
</dbReference>
<evidence type="ECO:0000256" key="8">
    <source>
        <dbReference type="ARBA" id="ARBA00023012"/>
    </source>
</evidence>
<feature type="transmembrane region" description="Helical" evidence="9">
    <location>
        <begin position="372"/>
        <end position="390"/>
    </location>
</feature>
<evidence type="ECO:0000256" key="1">
    <source>
        <dbReference type="ARBA" id="ARBA00000085"/>
    </source>
</evidence>
<dbReference type="SMART" id="SM00388">
    <property type="entry name" value="HisKA"/>
    <property type="match status" value="1"/>
</dbReference>
<dbReference type="Gene3D" id="1.10.287.130">
    <property type="match status" value="1"/>
</dbReference>
<dbReference type="RefSeq" id="WP_183562283.1">
    <property type="nucleotide sequence ID" value="NZ_CBCSLB010000005.1"/>
</dbReference>
<feature type="transmembrane region" description="Helical" evidence="9">
    <location>
        <begin position="214"/>
        <end position="234"/>
    </location>
</feature>
<keyword evidence="7" id="KW-0067">ATP-binding</keyword>